<reference evidence="1" key="1">
    <citation type="submission" date="2019-12" db="EMBL/GenBank/DDBJ databases">
        <title>Genome sequencing and annotation of Brassica cretica.</title>
        <authorList>
            <person name="Studholme D.J."/>
            <person name="Sarris P."/>
        </authorList>
    </citation>
    <scope>NUCLEOTIDE SEQUENCE</scope>
    <source>
        <strain evidence="1">PFS-109/04</strain>
        <tissue evidence="1">Leaf</tissue>
    </source>
</reference>
<evidence type="ECO:0000313" key="1">
    <source>
        <dbReference type="EMBL" id="KAF3584757.1"/>
    </source>
</evidence>
<sequence>MPRLCEETGFRWKNHVYANGYFTSKIVKMLKSRYGLRRVRIEDNGSSMVPKDLSPKTGMTVYLIRGKR</sequence>
<name>A0A8S9RVF1_BRACR</name>
<gene>
    <name evidence="1" type="ORF">F2Q69_00027853</name>
</gene>
<dbReference type="Proteomes" id="UP000712600">
    <property type="component" value="Unassembled WGS sequence"/>
</dbReference>
<dbReference type="EMBL" id="QGKX02000088">
    <property type="protein sequence ID" value="KAF3584757.1"/>
    <property type="molecule type" value="Genomic_DNA"/>
</dbReference>
<accession>A0A8S9RVF1</accession>
<dbReference type="AlphaFoldDB" id="A0A8S9RVF1"/>
<comment type="caution">
    <text evidence="1">The sequence shown here is derived from an EMBL/GenBank/DDBJ whole genome shotgun (WGS) entry which is preliminary data.</text>
</comment>
<protein>
    <submittedName>
        <fullName evidence="1">Uncharacterized protein</fullName>
    </submittedName>
</protein>
<evidence type="ECO:0000313" key="2">
    <source>
        <dbReference type="Proteomes" id="UP000712600"/>
    </source>
</evidence>
<organism evidence="1 2">
    <name type="scientific">Brassica cretica</name>
    <name type="common">Mustard</name>
    <dbReference type="NCBI Taxonomy" id="69181"/>
    <lineage>
        <taxon>Eukaryota</taxon>
        <taxon>Viridiplantae</taxon>
        <taxon>Streptophyta</taxon>
        <taxon>Embryophyta</taxon>
        <taxon>Tracheophyta</taxon>
        <taxon>Spermatophyta</taxon>
        <taxon>Magnoliopsida</taxon>
        <taxon>eudicotyledons</taxon>
        <taxon>Gunneridae</taxon>
        <taxon>Pentapetalae</taxon>
        <taxon>rosids</taxon>
        <taxon>malvids</taxon>
        <taxon>Brassicales</taxon>
        <taxon>Brassicaceae</taxon>
        <taxon>Brassiceae</taxon>
        <taxon>Brassica</taxon>
    </lineage>
</organism>
<proteinExistence type="predicted"/>